<sequence length="697" mass="79571">MPTKKTTMDVSINRHKSDNIGGNGTVTKSSDVLLIEKRFDVADYWMRMDFGDKEGHNSANNSEKLDTFWNEERLQTVPLAVEALTCREAEKKKPENKCEDDEDDMDEPESSERLTSIKSTRKRNSDHTDKPPAKTPRRYDFGNGYACSKLPEPIETKVTHSENGLRVTVDSKRKESNLSKYNLSDWLRDNTETETDSIVSVGPASSTDIPNVEDTVAIELWTTPHKTSVQYKYLTANQTTYGMEPVSKRFEDVAEPMPTKTFTDVTINRHKSDHIGGNGTVTKTSNVKLIEKRSAVADHWMRMDFGGKERDNSGKLDVFWSKERLQTVQPAVEALTGRGAEKKDTKDKCEDGQDDMKLPGTSDRLTSTSSTRKRELGDHADKRPAKTHKKYDFGNADVGKESPKNLQFLPNQQAEEPVRYGSFELPAVHTEYQRRQLAIPHAPSPIDVIVLSDYSDDVQEIPPPQPSVSIKKKLRRNQPVIVPPRRLPTISNHQGRTLVPIAPRLGPFQPHQSQMIMHQYQRPTPRKAQQRRSNAIPRRENVLPLLPEPIRPAEPVYLKEYRIKPKLCLPPYKPPNYYEWTNQDVVNWAQLALDLPATHPLLKTIEMKQLRGYSINRLTTDDSPVLQELGLKVGPTLRLKAAAIRVVNNFKEIEYTHNMAVYNEKLRIYEMQQKHASRKRALPKSKKIELLKKKDSF</sequence>
<dbReference type="HOGENOM" id="CLU_395503_0_0_1"/>
<feature type="compositionally biased region" description="Polar residues" evidence="1">
    <location>
        <begin position="1"/>
        <end position="10"/>
    </location>
</feature>
<evidence type="ECO:0000313" key="3">
    <source>
        <dbReference type="Proteomes" id="UP000008281"/>
    </source>
</evidence>
<organism evidence="3">
    <name type="scientific">Caenorhabditis remanei</name>
    <name type="common">Caenorhabditis vulgaris</name>
    <dbReference type="NCBI Taxonomy" id="31234"/>
    <lineage>
        <taxon>Eukaryota</taxon>
        <taxon>Metazoa</taxon>
        <taxon>Ecdysozoa</taxon>
        <taxon>Nematoda</taxon>
        <taxon>Chromadorea</taxon>
        <taxon>Rhabditida</taxon>
        <taxon>Rhabditina</taxon>
        <taxon>Rhabditomorpha</taxon>
        <taxon>Rhabditoidea</taxon>
        <taxon>Rhabditidae</taxon>
        <taxon>Peloderinae</taxon>
        <taxon>Caenorhabditis</taxon>
    </lineage>
</organism>
<protein>
    <recommendedName>
        <fullName evidence="4">SAM domain-containing protein</fullName>
    </recommendedName>
</protein>
<proteinExistence type="predicted"/>
<dbReference type="SUPFAM" id="SSF47769">
    <property type="entry name" value="SAM/Pointed domain"/>
    <property type="match status" value="1"/>
</dbReference>
<dbReference type="InParanoid" id="E3N4M1"/>
<dbReference type="EMBL" id="DS268526">
    <property type="protein sequence ID" value="EFO85557.1"/>
    <property type="molecule type" value="Genomic_DNA"/>
</dbReference>
<gene>
    <name evidence="2" type="ORF">CRE_29116</name>
</gene>
<feature type="region of interest" description="Disordered" evidence="1">
    <location>
        <begin position="1"/>
        <end position="23"/>
    </location>
</feature>
<dbReference type="AlphaFoldDB" id="E3N4M1"/>
<evidence type="ECO:0000256" key="1">
    <source>
        <dbReference type="SAM" id="MobiDB-lite"/>
    </source>
</evidence>
<feature type="compositionally biased region" description="Basic and acidic residues" evidence="1">
    <location>
        <begin position="372"/>
        <end position="384"/>
    </location>
</feature>
<evidence type="ECO:0000313" key="2">
    <source>
        <dbReference type="EMBL" id="EFO85557.1"/>
    </source>
</evidence>
<feature type="region of interest" description="Disordered" evidence="1">
    <location>
        <begin position="90"/>
        <end position="144"/>
    </location>
</feature>
<dbReference type="eggNOG" id="ENOG502SA26">
    <property type="taxonomic scope" value="Eukaryota"/>
</dbReference>
<feature type="compositionally biased region" description="Basic and acidic residues" evidence="1">
    <location>
        <begin position="123"/>
        <end position="140"/>
    </location>
</feature>
<name>E3N4M1_CAERE</name>
<accession>E3N4M1</accession>
<feature type="compositionally biased region" description="Low complexity" evidence="1">
    <location>
        <begin position="361"/>
        <end position="370"/>
    </location>
</feature>
<dbReference type="InterPro" id="IPR013761">
    <property type="entry name" value="SAM/pointed_sf"/>
</dbReference>
<dbReference type="Gene3D" id="1.10.150.50">
    <property type="entry name" value="Transcription Factor, Ets-1"/>
    <property type="match status" value="1"/>
</dbReference>
<reference evidence="2" key="1">
    <citation type="submission" date="2007-07" db="EMBL/GenBank/DDBJ databases">
        <title>PCAP assembly of the Caenorhabditis remanei genome.</title>
        <authorList>
            <consortium name="The Caenorhabditis remanei Sequencing Consortium"/>
            <person name="Wilson R.K."/>
        </authorList>
    </citation>
    <scope>NUCLEOTIDE SEQUENCE [LARGE SCALE GENOMIC DNA]</scope>
    <source>
        <strain evidence="2">PB4641</strain>
    </source>
</reference>
<dbReference type="Proteomes" id="UP000008281">
    <property type="component" value="Unassembled WGS sequence"/>
</dbReference>
<keyword evidence="3" id="KW-1185">Reference proteome</keyword>
<feature type="region of interest" description="Disordered" evidence="1">
    <location>
        <begin position="333"/>
        <end position="403"/>
    </location>
</feature>
<feature type="compositionally biased region" description="Acidic residues" evidence="1">
    <location>
        <begin position="98"/>
        <end position="109"/>
    </location>
</feature>
<evidence type="ECO:0008006" key="4">
    <source>
        <dbReference type="Google" id="ProtNLM"/>
    </source>
</evidence>
<feature type="compositionally biased region" description="Basic and acidic residues" evidence="1">
    <location>
        <begin position="339"/>
        <end position="357"/>
    </location>
</feature>